<name>X6M4I8_RETFI</name>
<evidence type="ECO:0000313" key="1">
    <source>
        <dbReference type="EMBL" id="ETO07950.1"/>
    </source>
</evidence>
<sequence length="115" mass="13512">MFEKLKNRDNDKTKKQWLEIMKKLNIPQWNTDDTKCIMNTNSGLLLVLDGFDEIANLTQYVAIFCKLLHIKIFSVFVKVTLLQKKKDFMIIIISFNKTFTNGSFVFMCRILSLPK</sequence>
<proteinExistence type="predicted"/>
<dbReference type="Proteomes" id="UP000023152">
    <property type="component" value="Unassembled WGS sequence"/>
</dbReference>
<keyword evidence="2" id="KW-1185">Reference proteome</keyword>
<dbReference type="AlphaFoldDB" id="X6M4I8"/>
<organism evidence="1 2">
    <name type="scientific">Reticulomyxa filosa</name>
    <dbReference type="NCBI Taxonomy" id="46433"/>
    <lineage>
        <taxon>Eukaryota</taxon>
        <taxon>Sar</taxon>
        <taxon>Rhizaria</taxon>
        <taxon>Retaria</taxon>
        <taxon>Foraminifera</taxon>
        <taxon>Monothalamids</taxon>
        <taxon>Reticulomyxidae</taxon>
        <taxon>Reticulomyxa</taxon>
    </lineage>
</organism>
<gene>
    <name evidence="1" type="ORF">RFI_29440</name>
</gene>
<dbReference type="EMBL" id="ASPP01025520">
    <property type="protein sequence ID" value="ETO07950.1"/>
    <property type="molecule type" value="Genomic_DNA"/>
</dbReference>
<evidence type="ECO:0008006" key="3">
    <source>
        <dbReference type="Google" id="ProtNLM"/>
    </source>
</evidence>
<reference evidence="1 2" key="1">
    <citation type="journal article" date="2013" name="Curr. Biol.">
        <title>The Genome of the Foraminiferan Reticulomyxa filosa.</title>
        <authorList>
            <person name="Glockner G."/>
            <person name="Hulsmann N."/>
            <person name="Schleicher M."/>
            <person name="Noegel A.A."/>
            <person name="Eichinger L."/>
            <person name="Gallinger C."/>
            <person name="Pawlowski J."/>
            <person name="Sierra R."/>
            <person name="Euteneuer U."/>
            <person name="Pillet L."/>
            <person name="Moustafa A."/>
            <person name="Platzer M."/>
            <person name="Groth M."/>
            <person name="Szafranski K."/>
            <person name="Schliwa M."/>
        </authorList>
    </citation>
    <scope>NUCLEOTIDE SEQUENCE [LARGE SCALE GENOMIC DNA]</scope>
</reference>
<protein>
    <recommendedName>
        <fullName evidence="3">NACHT domain-containing protein</fullName>
    </recommendedName>
</protein>
<accession>X6M4I8</accession>
<evidence type="ECO:0000313" key="2">
    <source>
        <dbReference type="Proteomes" id="UP000023152"/>
    </source>
</evidence>
<comment type="caution">
    <text evidence="1">The sequence shown here is derived from an EMBL/GenBank/DDBJ whole genome shotgun (WGS) entry which is preliminary data.</text>
</comment>